<dbReference type="RefSeq" id="WP_338177085.1">
    <property type="nucleotide sequence ID" value="NZ_JAEKNQ010000020.1"/>
</dbReference>
<evidence type="ECO:0008006" key="4">
    <source>
        <dbReference type="Google" id="ProtNLM"/>
    </source>
</evidence>
<dbReference type="Proteomes" id="UP000620075">
    <property type="component" value="Unassembled WGS sequence"/>
</dbReference>
<feature type="region of interest" description="Disordered" evidence="1">
    <location>
        <begin position="106"/>
        <end position="129"/>
    </location>
</feature>
<evidence type="ECO:0000313" key="3">
    <source>
        <dbReference type="Proteomes" id="UP000620075"/>
    </source>
</evidence>
<protein>
    <recommendedName>
        <fullName evidence="4">Lipoprotein with Yx(FWY)xxD motif</fullName>
    </recommendedName>
</protein>
<reference evidence="2 3" key="1">
    <citation type="submission" date="2020-10" db="EMBL/GenBank/DDBJ databases">
        <title>Ca. Dormibacterota MAGs.</title>
        <authorList>
            <person name="Montgomery K."/>
        </authorList>
    </citation>
    <scope>NUCLEOTIDE SEQUENCE [LARGE SCALE GENOMIC DNA]</scope>
    <source>
        <strain evidence="2">SC8811_S16_3</strain>
    </source>
</reference>
<evidence type="ECO:0000313" key="2">
    <source>
        <dbReference type="EMBL" id="MBJ7602515.1"/>
    </source>
</evidence>
<sequence length="182" mass="18200">MEAISTRLPRAAQPVQRALPVFTLAIALLATACGGGGGSYSSGSSSSTAASPAAAATVKTATKMVAGKSQSILVDAKGLSLYHFTPDSQGKVTCVGPCAKAWPPLRLEGGTSQPTAGPGVTGKLGTIPNPEGGAQVTYNGWPLYYYAMDKDSGDTYGQGVGGKWSVVTPSLAPGTSPSASGY</sequence>
<dbReference type="EMBL" id="JAEKNQ010000020">
    <property type="protein sequence ID" value="MBJ7602515.1"/>
    <property type="molecule type" value="Genomic_DNA"/>
</dbReference>
<dbReference type="AlphaFoldDB" id="A0A934KCZ4"/>
<dbReference type="Pfam" id="PF03640">
    <property type="entry name" value="Lipoprotein_15"/>
    <property type="match status" value="2"/>
</dbReference>
<gene>
    <name evidence="2" type="ORF">JF888_04880</name>
</gene>
<dbReference type="PROSITE" id="PS51257">
    <property type="entry name" value="PROKAR_LIPOPROTEIN"/>
    <property type="match status" value="1"/>
</dbReference>
<proteinExistence type="predicted"/>
<dbReference type="InterPro" id="IPR005297">
    <property type="entry name" value="Lipoprotein_repeat"/>
</dbReference>
<evidence type="ECO:0000256" key="1">
    <source>
        <dbReference type="SAM" id="MobiDB-lite"/>
    </source>
</evidence>
<accession>A0A934KCZ4</accession>
<comment type="caution">
    <text evidence="2">The sequence shown here is derived from an EMBL/GenBank/DDBJ whole genome shotgun (WGS) entry which is preliminary data.</text>
</comment>
<organism evidence="2 3">
    <name type="scientific">Candidatus Dormiibacter inghamiae</name>
    <dbReference type="NCBI Taxonomy" id="3127013"/>
    <lineage>
        <taxon>Bacteria</taxon>
        <taxon>Bacillati</taxon>
        <taxon>Candidatus Dormiibacterota</taxon>
        <taxon>Candidatus Dormibacteria</taxon>
        <taxon>Candidatus Dormibacterales</taxon>
        <taxon>Candidatus Dormibacteraceae</taxon>
        <taxon>Candidatus Dormiibacter</taxon>
    </lineage>
</organism>
<dbReference type="GO" id="GO:0043448">
    <property type="term" value="P:alkane catabolic process"/>
    <property type="evidence" value="ECO:0007669"/>
    <property type="project" value="TreeGrafter"/>
</dbReference>
<name>A0A934KCZ4_9BACT</name>
<dbReference type="PANTHER" id="PTHR39335:SF1">
    <property type="entry name" value="BLL4220 PROTEIN"/>
    <property type="match status" value="1"/>
</dbReference>
<dbReference type="PANTHER" id="PTHR39335">
    <property type="entry name" value="BLL4220 PROTEIN"/>
    <property type="match status" value="1"/>
</dbReference>